<dbReference type="EMBL" id="PYLO01000001">
    <property type="protein sequence ID" value="PST38555.1"/>
    <property type="molecule type" value="Genomic_DNA"/>
</dbReference>
<protein>
    <recommendedName>
        <fullName evidence="1">DUF6985 domain-containing protein</fullName>
    </recommendedName>
</protein>
<comment type="caution">
    <text evidence="2">The sequence shown here is derived from an EMBL/GenBank/DDBJ whole genome shotgun (WGS) entry which is preliminary data.</text>
</comment>
<keyword evidence="3" id="KW-1185">Reference proteome</keyword>
<gene>
    <name evidence="2" type="ORF">C7U56_00925</name>
</gene>
<proteinExistence type="predicted"/>
<organism evidence="2 3">
    <name type="scientific">Clostridium fessum</name>
    <dbReference type="NCBI Taxonomy" id="2126740"/>
    <lineage>
        <taxon>Bacteria</taxon>
        <taxon>Bacillati</taxon>
        <taxon>Bacillota</taxon>
        <taxon>Clostridia</taxon>
        <taxon>Eubacteriales</taxon>
        <taxon>Clostridiaceae</taxon>
        <taxon>Clostridium</taxon>
    </lineage>
</organism>
<dbReference type="Proteomes" id="UP000241048">
    <property type="component" value="Unassembled WGS sequence"/>
</dbReference>
<sequence>MLNDDIFGQIQFEIMWQKKDNYFLYGKEFEITLFIQGEKDEAPTNIQKEAYISFINKKMILMSEIEEKVFEYYQTVCAEYREMYGEEADLYAPIVDEPSQLVGFVKPQSIMIPRSKDKRIINVLFKTKWDLEMGIGIRLVNERIEIVGVQSDVL</sequence>
<evidence type="ECO:0000259" key="1">
    <source>
        <dbReference type="Pfam" id="PF22481"/>
    </source>
</evidence>
<name>A0A2T3FTE8_9CLOT</name>
<dbReference type="Pfam" id="PF22481">
    <property type="entry name" value="DUF6985"/>
    <property type="match status" value="1"/>
</dbReference>
<dbReference type="InterPro" id="IPR054254">
    <property type="entry name" value="DUF6985"/>
</dbReference>
<accession>A0A2T3FTE8</accession>
<dbReference type="AlphaFoldDB" id="A0A2T3FTE8"/>
<evidence type="ECO:0000313" key="2">
    <source>
        <dbReference type="EMBL" id="PST38555.1"/>
    </source>
</evidence>
<evidence type="ECO:0000313" key="3">
    <source>
        <dbReference type="Proteomes" id="UP000241048"/>
    </source>
</evidence>
<reference evidence="2 3" key="1">
    <citation type="submission" date="2018-03" db="EMBL/GenBank/DDBJ databases">
        <title>Lachnoclostridium SNUG30386 gen.nov., sp.nov., isolated from human faeces.</title>
        <authorList>
            <person name="Seo B."/>
            <person name="Jeon K."/>
            <person name="Ko G."/>
        </authorList>
    </citation>
    <scope>NUCLEOTIDE SEQUENCE [LARGE SCALE GENOMIC DNA]</scope>
    <source>
        <strain evidence="2 3">SNUG30386</strain>
    </source>
</reference>
<feature type="domain" description="DUF6985" evidence="1">
    <location>
        <begin position="6"/>
        <end position="153"/>
    </location>
</feature>
<dbReference type="RefSeq" id="WP_106999791.1">
    <property type="nucleotide sequence ID" value="NZ_PYLO01000001.1"/>
</dbReference>